<evidence type="ECO:0000256" key="2">
    <source>
        <dbReference type="ARBA" id="ARBA00023274"/>
    </source>
</evidence>
<reference evidence="3" key="1">
    <citation type="submission" date="2021-01" db="EMBL/GenBank/DDBJ databases">
        <authorList>
            <person name="Bezrukov I."/>
        </authorList>
    </citation>
    <scope>NUCLEOTIDE SEQUENCE</scope>
</reference>
<dbReference type="GO" id="GO:0006412">
    <property type="term" value="P:translation"/>
    <property type="evidence" value="ECO:0007669"/>
    <property type="project" value="InterPro"/>
</dbReference>
<dbReference type="EMBL" id="LR999454">
    <property type="protein sequence ID" value="CAE6006259.1"/>
    <property type="molecule type" value="Genomic_DNA"/>
</dbReference>
<accession>A0A8S2A4A7</accession>
<name>A0A8S2A4A7_ARAAE</name>
<keyword evidence="1" id="KW-0689">Ribosomal protein</keyword>
<evidence type="ECO:0000313" key="4">
    <source>
        <dbReference type="Proteomes" id="UP000682877"/>
    </source>
</evidence>
<dbReference type="SUPFAM" id="SSF52313">
    <property type="entry name" value="Ribosomal protein S2"/>
    <property type="match status" value="1"/>
</dbReference>
<dbReference type="PANTHER" id="PTHR11489">
    <property type="entry name" value="40S RIBOSOMAL PROTEIN SA"/>
    <property type="match status" value="1"/>
</dbReference>
<evidence type="ECO:0008006" key="5">
    <source>
        <dbReference type="Google" id="ProtNLM"/>
    </source>
</evidence>
<gene>
    <name evidence="3" type="ORF">AARE701A_LOCUS9458</name>
</gene>
<keyword evidence="2" id="KW-0687">Ribonucleoprotein</keyword>
<evidence type="ECO:0000313" key="3">
    <source>
        <dbReference type="EMBL" id="CAE6006259.1"/>
    </source>
</evidence>
<dbReference type="AlphaFoldDB" id="A0A8S2A4A7"/>
<evidence type="ECO:0000256" key="1">
    <source>
        <dbReference type="ARBA" id="ARBA00022980"/>
    </source>
</evidence>
<dbReference type="GO" id="GO:0003735">
    <property type="term" value="F:structural constituent of ribosome"/>
    <property type="evidence" value="ECO:0007669"/>
    <property type="project" value="InterPro"/>
</dbReference>
<sequence>MATIDKQLSPKESDIRVMVAAEVHFRTKNCKYQMERYVFKQRNVVIYIFNLEIIWEKLQMAAKVIVAVENPQDIIVVDSYKPENRPSDNILNIPIIVSCDTGILVNNKGKHNIGCVFWILAPMVLQMRGTIRLEQKEPEAAKQLEADFAALEYGVIGEDQ</sequence>
<protein>
    <recommendedName>
        <fullName evidence="5">40S ribosomal protein SA</fullName>
    </recommendedName>
</protein>
<dbReference type="Gene3D" id="3.40.50.10490">
    <property type="entry name" value="Glucose-6-phosphate isomerase like protein, domain 1"/>
    <property type="match status" value="2"/>
</dbReference>
<dbReference type="GO" id="GO:0015935">
    <property type="term" value="C:small ribosomal subunit"/>
    <property type="evidence" value="ECO:0007669"/>
    <property type="project" value="InterPro"/>
</dbReference>
<dbReference type="Proteomes" id="UP000682877">
    <property type="component" value="Chromosome 4"/>
</dbReference>
<dbReference type="InterPro" id="IPR005707">
    <property type="entry name" value="Ribosomal_uS2_euk/arc"/>
</dbReference>
<dbReference type="InterPro" id="IPR023591">
    <property type="entry name" value="Ribosomal_uS2_flav_dom_sf"/>
</dbReference>
<keyword evidence="4" id="KW-1185">Reference proteome</keyword>
<organism evidence="3 4">
    <name type="scientific">Arabidopsis arenosa</name>
    <name type="common">Sand rock-cress</name>
    <name type="synonym">Cardaminopsis arenosa</name>
    <dbReference type="NCBI Taxonomy" id="38785"/>
    <lineage>
        <taxon>Eukaryota</taxon>
        <taxon>Viridiplantae</taxon>
        <taxon>Streptophyta</taxon>
        <taxon>Embryophyta</taxon>
        <taxon>Tracheophyta</taxon>
        <taxon>Spermatophyta</taxon>
        <taxon>Magnoliopsida</taxon>
        <taxon>eudicotyledons</taxon>
        <taxon>Gunneridae</taxon>
        <taxon>Pentapetalae</taxon>
        <taxon>rosids</taxon>
        <taxon>malvids</taxon>
        <taxon>Brassicales</taxon>
        <taxon>Brassicaceae</taxon>
        <taxon>Camelineae</taxon>
        <taxon>Arabidopsis</taxon>
    </lineage>
</organism>
<proteinExistence type="predicted"/>